<protein>
    <recommendedName>
        <fullName evidence="6 19">Adenosylcobinamide-GDP ribazoletransferase</fullName>
        <ecNumber evidence="5 19">2.7.8.26</ecNumber>
    </recommendedName>
    <alternativeName>
        <fullName evidence="16 19">Cobalamin synthase</fullName>
    </alternativeName>
    <alternativeName>
        <fullName evidence="15 19">Cobalamin-5'-phosphate synthase</fullName>
    </alternativeName>
</protein>
<evidence type="ECO:0000256" key="3">
    <source>
        <dbReference type="ARBA" id="ARBA00004663"/>
    </source>
</evidence>
<feature type="transmembrane region" description="Helical" evidence="19">
    <location>
        <begin position="57"/>
        <end position="77"/>
    </location>
</feature>
<evidence type="ECO:0000256" key="18">
    <source>
        <dbReference type="ARBA" id="ARBA00049504"/>
    </source>
</evidence>
<comment type="subcellular location">
    <subcellularLocation>
        <location evidence="2 19">Cell membrane</location>
        <topology evidence="2 19">Multi-pass membrane protein</topology>
    </subcellularLocation>
</comment>
<dbReference type="PANTHER" id="PTHR34148">
    <property type="entry name" value="ADENOSYLCOBINAMIDE-GDP RIBAZOLETRANSFERASE"/>
    <property type="match status" value="1"/>
</dbReference>
<dbReference type="GO" id="GO:0008818">
    <property type="term" value="F:cobalamin 5'-phosphate synthase activity"/>
    <property type="evidence" value="ECO:0007669"/>
    <property type="project" value="UniProtKB-UniRule"/>
</dbReference>
<dbReference type="GO" id="GO:0051073">
    <property type="term" value="F:adenosylcobinamide-GDP ribazoletransferase activity"/>
    <property type="evidence" value="ECO:0007669"/>
    <property type="project" value="UniProtKB-UniRule"/>
</dbReference>
<evidence type="ECO:0000256" key="19">
    <source>
        <dbReference type="HAMAP-Rule" id="MF_00719"/>
    </source>
</evidence>
<dbReference type="Pfam" id="PF02654">
    <property type="entry name" value="CobS"/>
    <property type="match status" value="1"/>
</dbReference>
<evidence type="ECO:0000256" key="2">
    <source>
        <dbReference type="ARBA" id="ARBA00004651"/>
    </source>
</evidence>
<dbReference type="EMBL" id="FMJD01000005">
    <property type="protein sequence ID" value="SCM74616.1"/>
    <property type="molecule type" value="Genomic_DNA"/>
</dbReference>
<comment type="catalytic activity">
    <reaction evidence="17 19">
        <text>alpha-ribazole + adenosylcob(III)inamide-GDP = adenosylcob(III)alamin + GMP + H(+)</text>
        <dbReference type="Rhea" id="RHEA:16049"/>
        <dbReference type="ChEBI" id="CHEBI:10329"/>
        <dbReference type="ChEBI" id="CHEBI:15378"/>
        <dbReference type="ChEBI" id="CHEBI:18408"/>
        <dbReference type="ChEBI" id="CHEBI:58115"/>
        <dbReference type="ChEBI" id="CHEBI:60487"/>
        <dbReference type="EC" id="2.7.8.26"/>
    </reaction>
</comment>
<feature type="transmembrane region" description="Helical" evidence="19">
    <location>
        <begin position="158"/>
        <end position="179"/>
    </location>
</feature>
<feature type="transmembrane region" description="Helical" evidence="19">
    <location>
        <begin position="130"/>
        <end position="152"/>
    </location>
</feature>
<evidence type="ECO:0000256" key="7">
    <source>
        <dbReference type="ARBA" id="ARBA00022475"/>
    </source>
</evidence>
<evidence type="ECO:0000256" key="12">
    <source>
        <dbReference type="ARBA" id="ARBA00022989"/>
    </source>
</evidence>
<proteinExistence type="inferred from homology"/>
<keyword evidence="8 19" id="KW-0169">Cobalamin biosynthesis</keyword>
<dbReference type="GO" id="GO:0005886">
    <property type="term" value="C:plasma membrane"/>
    <property type="evidence" value="ECO:0007669"/>
    <property type="project" value="UniProtKB-SubCell"/>
</dbReference>
<evidence type="ECO:0000313" key="20">
    <source>
        <dbReference type="EMBL" id="SCM74616.1"/>
    </source>
</evidence>
<evidence type="ECO:0000256" key="5">
    <source>
        <dbReference type="ARBA" id="ARBA00013200"/>
    </source>
</evidence>
<comment type="similarity">
    <text evidence="4 19">Belongs to the CobS family.</text>
</comment>
<dbReference type="PANTHER" id="PTHR34148:SF1">
    <property type="entry name" value="ADENOSYLCOBINAMIDE-GDP RIBAZOLETRANSFERASE"/>
    <property type="match status" value="1"/>
</dbReference>
<comment type="cofactor">
    <cofactor evidence="1 19">
        <name>Mg(2+)</name>
        <dbReference type="ChEBI" id="CHEBI:18420"/>
    </cofactor>
</comment>
<evidence type="ECO:0000256" key="14">
    <source>
        <dbReference type="ARBA" id="ARBA00025228"/>
    </source>
</evidence>
<reference evidence="20" key="1">
    <citation type="submission" date="2016-08" db="EMBL/GenBank/DDBJ databases">
        <authorList>
            <person name="Seilhamer J.J."/>
        </authorList>
    </citation>
    <scope>NUCLEOTIDE SEQUENCE</scope>
    <source>
        <strain evidence="20">86</strain>
    </source>
</reference>
<evidence type="ECO:0000256" key="16">
    <source>
        <dbReference type="ARBA" id="ARBA00032853"/>
    </source>
</evidence>
<name>A0A212LAP7_9HYPH</name>
<dbReference type="AlphaFoldDB" id="A0A212LAP7"/>
<keyword evidence="11 19" id="KW-0460">Magnesium</keyword>
<accession>A0A212LAP7</accession>
<keyword evidence="12 19" id="KW-1133">Transmembrane helix</keyword>
<comment type="pathway">
    <text evidence="3 19">Cofactor biosynthesis; adenosylcobalamin biosynthesis; adenosylcobalamin from cob(II)yrinate a,c-diamide: step 7/7.</text>
</comment>
<evidence type="ECO:0000256" key="4">
    <source>
        <dbReference type="ARBA" id="ARBA00010561"/>
    </source>
</evidence>
<evidence type="ECO:0000256" key="17">
    <source>
        <dbReference type="ARBA" id="ARBA00048623"/>
    </source>
</evidence>
<sequence length="273" mass="27672">MTRSAAYKRRMLRDELLHRLADLGASLRFFSRLPVPQLGRRDDTGALPELPRAAAMIPLAGFLIALPAALVGLAANAAGLPDLLVGLLVVAILVAPTGALHEDGLADSADGLVGGATAEKRLAIMKDSRIGTFAGLALILSTLIRASAYGALFAQPAAGVFAVLGGGAMSRLAMTALWAALPNARPDGLAARLGRPDRRALAIGAGLTVLLLSPLPALVGAPSTLLGIALAGFAALAFGAFAREKIGGQTGDILGATQVLAEAAFLIGLLIGR</sequence>
<feature type="transmembrane region" description="Helical" evidence="19">
    <location>
        <begin position="225"/>
        <end position="241"/>
    </location>
</feature>
<evidence type="ECO:0000256" key="15">
    <source>
        <dbReference type="ARBA" id="ARBA00032605"/>
    </source>
</evidence>
<dbReference type="InterPro" id="IPR003805">
    <property type="entry name" value="CobS"/>
</dbReference>
<keyword evidence="9 19" id="KW-0808">Transferase</keyword>
<evidence type="ECO:0000256" key="1">
    <source>
        <dbReference type="ARBA" id="ARBA00001946"/>
    </source>
</evidence>
<feature type="transmembrane region" description="Helical" evidence="19">
    <location>
        <begin position="83"/>
        <end position="100"/>
    </location>
</feature>
<evidence type="ECO:0000256" key="6">
    <source>
        <dbReference type="ARBA" id="ARBA00015850"/>
    </source>
</evidence>
<keyword evidence="10 19" id="KW-0812">Transmembrane</keyword>
<comment type="function">
    <text evidence="14 19">Joins adenosylcobinamide-GDP and alpha-ribazole to generate adenosylcobalamin (Ado-cobalamin). Also synthesizes adenosylcobalamin 5'-phosphate from adenosylcobinamide-GDP and alpha-ribazole 5'-phosphate.</text>
</comment>
<gene>
    <name evidence="19 20" type="primary">cobS</name>
    <name evidence="20" type="ORF">KL86PLE_130286</name>
</gene>
<organism evidence="20">
    <name type="scientific">uncultured Pleomorphomonas sp</name>
    <dbReference type="NCBI Taxonomy" id="442121"/>
    <lineage>
        <taxon>Bacteria</taxon>
        <taxon>Pseudomonadati</taxon>
        <taxon>Pseudomonadota</taxon>
        <taxon>Alphaproteobacteria</taxon>
        <taxon>Hyphomicrobiales</taxon>
        <taxon>Pleomorphomonadaceae</taxon>
        <taxon>Pleomorphomonas</taxon>
        <taxon>environmental samples</taxon>
    </lineage>
</organism>
<evidence type="ECO:0000256" key="13">
    <source>
        <dbReference type="ARBA" id="ARBA00023136"/>
    </source>
</evidence>
<dbReference type="GO" id="GO:0009236">
    <property type="term" value="P:cobalamin biosynthetic process"/>
    <property type="evidence" value="ECO:0007669"/>
    <property type="project" value="UniProtKB-UniRule"/>
</dbReference>
<evidence type="ECO:0000256" key="11">
    <source>
        <dbReference type="ARBA" id="ARBA00022842"/>
    </source>
</evidence>
<feature type="transmembrane region" description="Helical" evidence="19">
    <location>
        <begin position="253"/>
        <end position="272"/>
    </location>
</feature>
<evidence type="ECO:0000256" key="9">
    <source>
        <dbReference type="ARBA" id="ARBA00022679"/>
    </source>
</evidence>
<evidence type="ECO:0000256" key="10">
    <source>
        <dbReference type="ARBA" id="ARBA00022692"/>
    </source>
</evidence>
<comment type="catalytic activity">
    <reaction evidence="18 19">
        <text>alpha-ribazole 5'-phosphate + adenosylcob(III)inamide-GDP = adenosylcob(III)alamin 5'-phosphate + GMP + H(+)</text>
        <dbReference type="Rhea" id="RHEA:23560"/>
        <dbReference type="ChEBI" id="CHEBI:15378"/>
        <dbReference type="ChEBI" id="CHEBI:57918"/>
        <dbReference type="ChEBI" id="CHEBI:58115"/>
        <dbReference type="ChEBI" id="CHEBI:60487"/>
        <dbReference type="ChEBI" id="CHEBI:60493"/>
        <dbReference type="EC" id="2.7.8.26"/>
    </reaction>
</comment>
<keyword evidence="7 19" id="KW-1003">Cell membrane</keyword>
<dbReference type="HAMAP" id="MF_00719">
    <property type="entry name" value="CobS"/>
    <property type="match status" value="1"/>
</dbReference>
<keyword evidence="13 19" id="KW-0472">Membrane</keyword>
<evidence type="ECO:0000256" key="8">
    <source>
        <dbReference type="ARBA" id="ARBA00022573"/>
    </source>
</evidence>
<dbReference type="UniPathway" id="UPA00148">
    <property type="reaction ID" value="UER00238"/>
</dbReference>
<dbReference type="EC" id="2.7.8.26" evidence="5 19"/>